<evidence type="ECO:0000256" key="5">
    <source>
        <dbReference type="SAM" id="Coils"/>
    </source>
</evidence>
<reference evidence="9 10" key="1">
    <citation type="submission" date="2020-04" db="EMBL/GenBank/DDBJ databases">
        <title>Collinsella sp. KGMB02528 nov., an anaerobic actinobacterium isolated from human feces.</title>
        <authorList>
            <person name="Han K.-I."/>
            <person name="Eom M.K."/>
            <person name="Kim J.-S."/>
            <person name="Lee K.C."/>
            <person name="Suh M.K."/>
            <person name="Park S.-H."/>
            <person name="Lee J.H."/>
            <person name="Kang S.W."/>
            <person name="Park J.-E."/>
            <person name="Oh B.S."/>
            <person name="Yu S.Y."/>
            <person name="Choi S.-H."/>
            <person name="Lee D.H."/>
            <person name="Yoon H."/>
            <person name="Kim B.-Y."/>
            <person name="Lee J.H."/>
            <person name="Lee J.-S."/>
        </authorList>
    </citation>
    <scope>NUCLEOTIDE SEQUENCE [LARGE SCALE GENOMIC DNA]</scope>
    <source>
        <strain evidence="9 10">KGMB02528</strain>
    </source>
</reference>
<evidence type="ECO:0000313" key="9">
    <source>
        <dbReference type="EMBL" id="NMF55324.1"/>
    </source>
</evidence>
<feature type="compositionally biased region" description="Basic and acidic residues" evidence="6">
    <location>
        <begin position="157"/>
        <end position="179"/>
    </location>
</feature>
<dbReference type="EMBL" id="JABBCP010000002">
    <property type="protein sequence ID" value="NMF55324.1"/>
    <property type="molecule type" value="Genomic_DNA"/>
</dbReference>
<comment type="caution">
    <text evidence="9">The sequence shown here is derived from an EMBL/GenBank/DDBJ whole genome shotgun (WGS) entry which is preliminary data.</text>
</comment>
<sequence>MAHLKRSLYAIPAVGLSFVLALGGCPVPATAATSAELQTQLEAATKQLNTLGAAAEQAGNDLATVTSELEDTKAQIEQTQSDIEEEQKQLEVNQSELGVLVSDQYKTGGASVVTLLLSSGSFSSLISNVHYADKAAEHQQNMITETRALKESLEQKKTDLEEQQKKQEELVSEQQKKSDAANAAVAEAQSYYDQLSTEVKQKIAEEEEAARKKAEEEARAQAAAIQQQAQQSGNNGGSSGGNGGSTGNGGSSSGNSSSGNNGSGGSSSGSGSSTSGGSSSGGSSSGGGASVAPSGSASAMVQRAYSVIGSGYSYTGYKWTGSTSTSWFTCSGLVDYAMGYGPWSNSPATFRSKVRYLTYDVNSLSYGDLVFFKSGSRISHVGIYIGSGRMIDSIPGGGVGIRSITYIAGSDYRDFAGGGPIY</sequence>
<feature type="chain" id="PRO_5030793860" description="NlpC/P60 domain-containing protein" evidence="7">
    <location>
        <begin position="32"/>
        <end position="422"/>
    </location>
</feature>
<feature type="domain" description="NlpC/P60" evidence="8">
    <location>
        <begin position="294"/>
        <end position="422"/>
    </location>
</feature>
<keyword evidence="5" id="KW-0175">Coiled coil</keyword>
<dbReference type="GO" id="GO:0006508">
    <property type="term" value="P:proteolysis"/>
    <property type="evidence" value="ECO:0007669"/>
    <property type="project" value="UniProtKB-KW"/>
</dbReference>
<feature type="coiled-coil region" evidence="5">
    <location>
        <begin position="34"/>
        <end position="96"/>
    </location>
</feature>
<feature type="compositionally biased region" description="Gly residues" evidence="6">
    <location>
        <begin position="234"/>
        <end position="252"/>
    </location>
</feature>
<dbReference type="SUPFAM" id="SSF54001">
    <property type="entry name" value="Cysteine proteinases"/>
    <property type="match status" value="1"/>
</dbReference>
<name>A0A7X9YHY6_9ACTN</name>
<keyword evidence="4" id="KW-0788">Thiol protease</keyword>
<dbReference type="Gene3D" id="3.90.1720.10">
    <property type="entry name" value="endopeptidase domain like (from Nostoc punctiforme)"/>
    <property type="match status" value="1"/>
</dbReference>
<evidence type="ECO:0000259" key="8">
    <source>
        <dbReference type="PROSITE" id="PS51935"/>
    </source>
</evidence>
<dbReference type="Pfam" id="PF00877">
    <property type="entry name" value="NLPC_P60"/>
    <property type="match status" value="1"/>
</dbReference>
<evidence type="ECO:0000313" key="10">
    <source>
        <dbReference type="Proteomes" id="UP000546970"/>
    </source>
</evidence>
<evidence type="ECO:0000256" key="6">
    <source>
        <dbReference type="SAM" id="MobiDB-lite"/>
    </source>
</evidence>
<dbReference type="InterPro" id="IPR038765">
    <property type="entry name" value="Papain-like_cys_pep_sf"/>
</dbReference>
<feature type="compositionally biased region" description="Gly residues" evidence="6">
    <location>
        <begin position="278"/>
        <end position="289"/>
    </location>
</feature>
<protein>
    <recommendedName>
        <fullName evidence="8">NlpC/P60 domain-containing protein</fullName>
    </recommendedName>
</protein>
<feature type="compositionally biased region" description="Low complexity" evidence="6">
    <location>
        <begin position="220"/>
        <end position="233"/>
    </location>
</feature>
<dbReference type="AlphaFoldDB" id="A0A7X9YHY6"/>
<proteinExistence type="inferred from homology"/>
<comment type="similarity">
    <text evidence="1">Belongs to the peptidase C40 family.</text>
</comment>
<dbReference type="Proteomes" id="UP000546970">
    <property type="component" value="Unassembled WGS sequence"/>
</dbReference>
<evidence type="ECO:0000256" key="7">
    <source>
        <dbReference type="SAM" id="SignalP"/>
    </source>
</evidence>
<evidence type="ECO:0000256" key="3">
    <source>
        <dbReference type="ARBA" id="ARBA00022801"/>
    </source>
</evidence>
<keyword evidence="10" id="KW-1185">Reference proteome</keyword>
<evidence type="ECO:0000256" key="1">
    <source>
        <dbReference type="ARBA" id="ARBA00007074"/>
    </source>
</evidence>
<keyword evidence="3" id="KW-0378">Hydrolase</keyword>
<feature type="region of interest" description="Disordered" evidence="6">
    <location>
        <begin position="207"/>
        <end position="293"/>
    </location>
</feature>
<dbReference type="InterPro" id="IPR051202">
    <property type="entry name" value="Peptidase_C40"/>
</dbReference>
<feature type="signal peptide" evidence="7">
    <location>
        <begin position="1"/>
        <end position="31"/>
    </location>
</feature>
<evidence type="ECO:0000256" key="2">
    <source>
        <dbReference type="ARBA" id="ARBA00022670"/>
    </source>
</evidence>
<keyword evidence="2" id="KW-0645">Protease</keyword>
<dbReference type="InterPro" id="IPR000064">
    <property type="entry name" value="NLP_P60_dom"/>
</dbReference>
<dbReference type="RefSeq" id="WP_169277028.1">
    <property type="nucleotide sequence ID" value="NZ_JABBCP010000002.1"/>
</dbReference>
<dbReference type="PROSITE" id="PS51935">
    <property type="entry name" value="NLPC_P60"/>
    <property type="match status" value="1"/>
</dbReference>
<dbReference type="Gene3D" id="6.10.250.3150">
    <property type="match status" value="1"/>
</dbReference>
<dbReference type="GO" id="GO:0008234">
    <property type="term" value="F:cysteine-type peptidase activity"/>
    <property type="evidence" value="ECO:0007669"/>
    <property type="project" value="UniProtKB-KW"/>
</dbReference>
<keyword evidence="7" id="KW-0732">Signal</keyword>
<organism evidence="9 10">
    <name type="scientific">Collinsella acetigenes</name>
    <dbReference type="NCBI Taxonomy" id="2713419"/>
    <lineage>
        <taxon>Bacteria</taxon>
        <taxon>Bacillati</taxon>
        <taxon>Actinomycetota</taxon>
        <taxon>Coriobacteriia</taxon>
        <taxon>Coriobacteriales</taxon>
        <taxon>Coriobacteriaceae</taxon>
        <taxon>Collinsella</taxon>
    </lineage>
</organism>
<evidence type="ECO:0000256" key="4">
    <source>
        <dbReference type="ARBA" id="ARBA00022807"/>
    </source>
</evidence>
<dbReference type="PROSITE" id="PS51257">
    <property type="entry name" value="PROKAR_LIPOPROTEIN"/>
    <property type="match status" value="1"/>
</dbReference>
<dbReference type="PANTHER" id="PTHR47053:SF1">
    <property type="entry name" value="MUREIN DD-ENDOPEPTIDASE MEPH-RELATED"/>
    <property type="match status" value="1"/>
</dbReference>
<accession>A0A7X9YHY6</accession>
<feature type="compositionally biased region" description="Basic and acidic residues" evidence="6">
    <location>
        <begin position="207"/>
        <end position="219"/>
    </location>
</feature>
<gene>
    <name evidence="9" type="ORF">HF320_03100</name>
</gene>
<dbReference type="PANTHER" id="PTHR47053">
    <property type="entry name" value="MUREIN DD-ENDOPEPTIDASE MEPH-RELATED"/>
    <property type="match status" value="1"/>
</dbReference>
<feature type="region of interest" description="Disordered" evidence="6">
    <location>
        <begin position="157"/>
        <end position="182"/>
    </location>
</feature>